<organism evidence="4 5">
    <name type="scientific">Halorientalis persicus</name>
    <dbReference type="NCBI Taxonomy" id="1367881"/>
    <lineage>
        <taxon>Archaea</taxon>
        <taxon>Methanobacteriati</taxon>
        <taxon>Methanobacteriota</taxon>
        <taxon>Stenosarchaea group</taxon>
        <taxon>Halobacteria</taxon>
        <taxon>Halobacteriales</taxon>
        <taxon>Haloarculaceae</taxon>
        <taxon>Halorientalis</taxon>
    </lineage>
</organism>
<dbReference type="Proteomes" id="UP000198775">
    <property type="component" value="Unassembled WGS sequence"/>
</dbReference>
<dbReference type="InterPro" id="IPR002491">
    <property type="entry name" value="ABC_transptr_periplasmic_BD"/>
</dbReference>
<proteinExistence type="predicted"/>
<evidence type="ECO:0000256" key="2">
    <source>
        <dbReference type="SAM" id="Phobius"/>
    </source>
</evidence>
<accession>A0A1H8LXZ2</accession>
<evidence type="ECO:0000259" key="3">
    <source>
        <dbReference type="PROSITE" id="PS50983"/>
    </source>
</evidence>
<gene>
    <name evidence="4" type="ORF">SAMN05216388_100851</name>
</gene>
<evidence type="ECO:0000256" key="1">
    <source>
        <dbReference type="SAM" id="MobiDB-lite"/>
    </source>
</evidence>
<keyword evidence="2" id="KW-0472">Membrane</keyword>
<sequence length="190" mass="19143">MYCQECGTEAEAYQSYCTACGAKLHDGASARPTDSEANAGTGDEDAATSGTDPDPRADPTPDADAVESEPHDSDGEPPTAGSAGELATSAFFGYLGIVLLRASGVSALVFAPDGTSLAAGPLHAAGVFVFYEGFLFALVSLAASGYLTARRFLNRSDPAGPLATVDRVASVALSLSSLLYALGIGATVLG</sequence>
<feature type="transmembrane region" description="Helical" evidence="2">
    <location>
        <begin position="91"/>
        <end position="111"/>
    </location>
</feature>
<evidence type="ECO:0000313" key="5">
    <source>
        <dbReference type="Proteomes" id="UP000198775"/>
    </source>
</evidence>
<feature type="transmembrane region" description="Helical" evidence="2">
    <location>
        <begin position="168"/>
        <end position="189"/>
    </location>
</feature>
<keyword evidence="2" id="KW-1133">Transmembrane helix</keyword>
<feature type="region of interest" description="Disordered" evidence="1">
    <location>
        <begin position="26"/>
        <end position="82"/>
    </location>
</feature>
<reference evidence="5" key="1">
    <citation type="submission" date="2016-10" db="EMBL/GenBank/DDBJ databases">
        <authorList>
            <person name="Varghese N."/>
            <person name="Submissions S."/>
        </authorList>
    </citation>
    <scope>NUCLEOTIDE SEQUENCE [LARGE SCALE GENOMIC DNA]</scope>
    <source>
        <strain evidence="5">IBRC-M 10043</strain>
    </source>
</reference>
<dbReference type="PROSITE" id="PS50983">
    <property type="entry name" value="FE_B12_PBP"/>
    <property type="match status" value="1"/>
</dbReference>
<keyword evidence="2" id="KW-0812">Transmembrane</keyword>
<feature type="transmembrane region" description="Helical" evidence="2">
    <location>
        <begin position="123"/>
        <end position="147"/>
    </location>
</feature>
<dbReference type="RefSeq" id="WP_092659697.1">
    <property type="nucleotide sequence ID" value="NZ_FOCX01000008.1"/>
</dbReference>
<evidence type="ECO:0000313" key="4">
    <source>
        <dbReference type="EMBL" id="SEO09951.1"/>
    </source>
</evidence>
<protein>
    <recommendedName>
        <fullName evidence="3">Fe/B12 periplasmic-binding domain-containing protein</fullName>
    </recommendedName>
</protein>
<dbReference type="AlphaFoldDB" id="A0A1H8LXZ2"/>
<dbReference type="EMBL" id="FOCX01000008">
    <property type="protein sequence ID" value="SEO09951.1"/>
    <property type="molecule type" value="Genomic_DNA"/>
</dbReference>
<feature type="domain" description="Fe/B12 periplasmic-binding" evidence="3">
    <location>
        <begin position="167"/>
        <end position="190"/>
    </location>
</feature>
<keyword evidence="5" id="KW-1185">Reference proteome</keyword>
<name>A0A1H8LXZ2_9EURY</name>